<proteinExistence type="predicted"/>
<accession>A0A9P4JYI8</accession>
<comment type="caution">
    <text evidence="2">The sequence shown here is derived from an EMBL/GenBank/DDBJ whole genome shotgun (WGS) entry which is preliminary data.</text>
</comment>
<dbReference type="EMBL" id="ML986741">
    <property type="protein sequence ID" value="KAF2258756.1"/>
    <property type="molecule type" value="Genomic_DNA"/>
</dbReference>
<name>A0A9P4JYI8_9PLEO</name>
<dbReference type="Proteomes" id="UP000800093">
    <property type="component" value="Unassembled WGS sequence"/>
</dbReference>
<feature type="region of interest" description="Disordered" evidence="1">
    <location>
        <begin position="36"/>
        <end position="126"/>
    </location>
</feature>
<keyword evidence="3" id="KW-1185">Reference proteome</keyword>
<gene>
    <name evidence="2" type="ORF">CC78DRAFT_97645</name>
</gene>
<dbReference type="AlphaFoldDB" id="A0A9P4JYI8"/>
<reference evidence="3" key="1">
    <citation type="journal article" date="2020" name="Stud. Mycol.">
        <title>101 Dothideomycetes genomes: A test case for predicting lifestyles and emergence of pathogens.</title>
        <authorList>
            <person name="Haridas S."/>
            <person name="Albert R."/>
            <person name="Binder M."/>
            <person name="Bloem J."/>
            <person name="LaButti K."/>
            <person name="Salamov A."/>
            <person name="Andreopoulos B."/>
            <person name="Baker S."/>
            <person name="Barry K."/>
            <person name="Bills G."/>
            <person name="Bluhm B."/>
            <person name="Cannon C."/>
            <person name="Castanera R."/>
            <person name="Culley D."/>
            <person name="Daum C."/>
            <person name="Ezra D."/>
            <person name="Gonzalez J."/>
            <person name="Henrissat B."/>
            <person name="Kuo A."/>
            <person name="Liang C."/>
            <person name="Lipzen A."/>
            <person name="Lutzoni F."/>
            <person name="Magnuson J."/>
            <person name="Mondo S."/>
            <person name="Nolan M."/>
            <person name="Ohm R."/>
            <person name="Pangilinan J."/>
            <person name="Park H.-J."/>
            <person name="Ramirez L."/>
            <person name="Alfaro M."/>
            <person name="Sun H."/>
            <person name="Tritt A."/>
            <person name="Yoshinaga Y."/>
            <person name="Zwiers L.-H."/>
            <person name="Turgeon B."/>
            <person name="Goodwin S."/>
            <person name="Spatafora J."/>
            <person name="Crous P."/>
            <person name="Grigoriev I."/>
        </authorList>
    </citation>
    <scope>NUCLEOTIDE SEQUENCE [LARGE SCALE GENOMIC DNA]</scope>
    <source>
        <strain evidence="3">CBS 304.66</strain>
    </source>
</reference>
<sequence>MGLACRCSGGLAGGGLGAHKLGSCVPASMMGIAGGVSVRGIPSGGGGRSSVGETSDSVWDMRCGTGASSPRGSSGGGLPADGPTSAAAVENLASSSGRWPNLKPEYAEDEPDREIQSSSDCSDLDF</sequence>
<evidence type="ECO:0000313" key="3">
    <source>
        <dbReference type="Proteomes" id="UP000800093"/>
    </source>
</evidence>
<feature type="compositionally biased region" description="Polar residues" evidence="1">
    <location>
        <begin position="116"/>
        <end position="126"/>
    </location>
</feature>
<evidence type="ECO:0000256" key="1">
    <source>
        <dbReference type="SAM" id="MobiDB-lite"/>
    </source>
</evidence>
<organism evidence="2 3">
    <name type="scientific">Lojkania enalia</name>
    <dbReference type="NCBI Taxonomy" id="147567"/>
    <lineage>
        <taxon>Eukaryota</taxon>
        <taxon>Fungi</taxon>
        <taxon>Dikarya</taxon>
        <taxon>Ascomycota</taxon>
        <taxon>Pezizomycotina</taxon>
        <taxon>Dothideomycetes</taxon>
        <taxon>Pleosporomycetidae</taxon>
        <taxon>Pleosporales</taxon>
        <taxon>Pleosporales incertae sedis</taxon>
        <taxon>Lojkania</taxon>
    </lineage>
</organism>
<evidence type="ECO:0000313" key="2">
    <source>
        <dbReference type="EMBL" id="KAF2258756.1"/>
    </source>
</evidence>
<protein>
    <submittedName>
        <fullName evidence="2">Uncharacterized protein</fullName>
    </submittedName>
</protein>